<dbReference type="SMART" id="SM00052">
    <property type="entry name" value="EAL"/>
    <property type="match status" value="1"/>
</dbReference>
<dbReference type="SMART" id="SM00091">
    <property type="entry name" value="PAS"/>
    <property type="match status" value="2"/>
</dbReference>
<feature type="domain" description="PAC" evidence="5">
    <location>
        <begin position="493"/>
        <end position="545"/>
    </location>
</feature>
<evidence type="ECO:0000259" key="7">
    <source>
        <dbReference type="PROSITE" id="PS50887"/>
    </source>
</evidence>
<dbReference type="PROSITE" id="PS50883">
    <property type="entry name" value="EAL"/>
    <property type="match status" value="1"/>
</dbReference>
<keyword evidence="3" id="KW-0472">Membrane</keyword>
<dbReference type="InterPro" id="IPR013767">
    <property type="entry name" value="PAS_fold"/>
</dbReference>
<dbReference type="InterPro" id="IPR001610">
    <property type="entry name" value="PAC"/>
</dbReference>
<dbReference type="CDD" id="cd01948">
    <property type="entry name" value="EAL"/>
    <property type="match status" value="1"/>
</dbReference>
<sequence length="981" mass="110159">MGLGKLPNKKPARPASGAEAKSLEESVSTSSELHTSKQQKAVIRAQCQHLTSGVKSMNVLEALAVVAVLWAYWSTPVPRVWLVSWTVAVLGLVAVRLGWLLASRAGYGGGPRDLWRVSLSILTTAVCMGSAGFLFNPTDTILSESMLYAQLTMSSLGTGLSILALAAYSSHLPTVLLYQTCLLAPACVQLVLTHDNEPALAAMLVATLGFLFITARRINLTTHQALDLQTSNTALIDYLDRARANAEALNEKLAEEIMERKEARRRLQEANDRLESMVSDRTHALEQANKELSATGERLQLALDASNIGLWDWDLQTGTNYHTNFDRILGYESEYFRNFFGDLQQLVHPDDFPNIRRAMVAHFKGETDRYHALYRLRHAKGPWCWIEDEGRVVEWSDNGRALRMIGTRRDITATREAQEQQRLAATVFENAPEGIFILDRHFRFLAVNARFEQITGFRESEVLGLTMTDNPHMERNRDVYRGITLALRRSGFWEGEISERRRNGEPFPEWLQISSVLDEKQRVIRYVGMLSDLTSRKETEERVQFLSNYDRLTGLPNRTLFRERLQRALTLARLNREKAALLMIDLDRFKPINESLGHEIGDRLLKQAAERICSCGVNDENLARVGGDEFTLVLEDCGGEAQIGVLCQKLINMMKKPFLIDGHELLLGASIGISVFPSTAQEAQAMINQAEMAVHQAKRGGGNNFQFYRMGMQMASVEQLALETSLRKAIFKNEFVVHYQPKMDLASDTISSVEALVRWQHPTMGLLPPSEFIPLAEESGLISAIGELVLERSCRQARQWHRRGLGDIRVSVNLSAHQFRKGNLADVVDRILHLTELPAHLLELELTESLIMEDMEQNIALLERLRERGVGLSLDDFGTGYSSLNYLKRFPVDTLKIDRTFITDLDHSPEDAAITRAIIEMAHSLSMSVVAEGVETDRHLDILRDMGCDSIQGYLISRPVAEDQLLTLLKHQHGQVGDGPA</sequence>
<dbReference type="EMBL" id="ARXX01000002">
    <property type="protein sequence ID" value="MBF5054931.1"/>
    <property type="molecule type" value="Genomic_DNA"/>
</dbReference>
<dbReference type="PANTHER" id="PTHR44757">
    <property type="entry name" value="DIGUANYLATE CYCLASE DGCP"/>
    <property type="match status" value="1"/>
</dbReference>
<dbReference type="InterPro" id="IPR035965">
    <property type="entry name" value="PAS-like_dom_sf"/>
</dbReference>
<dbReference type="InterPro" id="IPR035919">
    <property type="entry name" value="EAL_sf"/>
</dbReference>
<dbReference type="Gene3D" id="3.20.20.450">
    <property type="entry name" value="EAL domain"/>
    <property type="match status" value="1"/>
</dbReference>
<dbReference type="SMART" id="SM00086">
    <property type="entry name" value="PAC"/>
    <property type="match status" value="2"/>
</dbReference>
<dbReference type="Pfam" id="PF00989">
    <property type="entry name" value="PAS"/>
    <property type="match status" value="1"/>
</dbReference>
<feature type="domain" description="GGDEF" evidence="7">
    <location>
        <begin position="577"/>
        <end position="710"/>
    </location>
</feature>
<feature type="coiled-coil region" evidence="1">
    <location>
        <begin position="232"/>
        <end position="305"/>
    </location>
</feature>
<evidence type="ECO:0000256" key="1">
    <source>
        <dbReference type="SAM" id="Coils"/>
    </source>
</evidence>
<organism evidence="8 9">
    <name type="scientific">Alloalcanivorax profundimaris</name>
    <dbReference type="NCBI Taxonomy" id="2735259"/>
    <lineage>
        <taxon>Bacteria</taxon>
        <taxon>Pseudomonadati</taxon>
        <taxon>Pseudomonadota</taxon>
        <taxon>Gammaproteobacteria</taxon>
        <taxon>Oceanospirillales</taxon>
        <taxon>Alcanivoracaceae</taxon>
        <taxon>Alloalcanivorax</taxon>
    </lineage>
</organism>
<dbReference type="SMART" id="SM00267">
    <property type="entry name" value="GGDEF"/>
    <property type="match status" value="1"/>
</dbReference>
<dbReference type="SUPFAM" id="SSF141868">
    <property type="entry name" value="EAL domain-like"/>
    <property type="match status" value="1"/>
</dbReference>
<accession>A0ABS0ALC0</accession>
<dbReference type="SUPFAM" id="SSF55785">
    <property type="entry name" value="PYP-like sensor domain (PAS domain)"/>
    <property type="match status" value="2"/>
</dbReference>
<name>A0ABS0ALC0_9GAMM</name>
<comment type="caution">
    <text evidence="8">The sequence shown here is derived from an EMBL/GenBank/DDBJ whole genome shotgun (WGS) entry which is preliminary data.</text>
</comment>
<dbReference type="Proteomes" id="UP000662703">
    <property type="component" value="Unassembled WGS sequence"/>
</dbReference>
<dbReference type="SUPFAM" id="SSF55073">
    <property type="entry name" value="Nucleotide cyclase"/>
    <property type="match status" value="1"/>
</dbReference>
<proteinExistence type="predicted"/>
<dbReference type="InterPro" id="IPR052155">
    <property type="entry name" value="Biofilm_reg_signaling"/>
</dbReference>
<evidence type="ECO:0000256" key="2">
    <source>
        <dbReference type="SAM" id="MobiDB-lite"/>
    </source>
</evidence>
<feature type="transmembrane region" description="Helical" evidence="3">
    <location>
        <begin position="147"/>
        <end position="168"/>
    </location>
</feature>
<reference evidence="8 9" key="1">
    <citation type="submission" date="2012-09" db="EMBL/GenBank/DDBJ databases">
        <title>Genome Sequence of alkane-degrading Bacterium Alcanivorax sp. 521-1.</title>
        <authorList>
            <person name="Lai Q."/>
            <person name="Shao Z."/>
        </authorList>
    </citation>
    <scope>NUCLEOTIDE SEQUENCE [LARGE SCALE GENOMIC DNA]</scope>
    <source>
        <strain evidence="8 9">521-1</strain>
    </source>
</reference>
<evidence type="ECO:0000259" key="6">
    <source>
        <dbReference type="PROSITE" id="PS50883"/>
    </source>
</evidence>
<dbReference type="Pfam" id="PF00990">
    <property type="entry name" value="GGDEF"/>
    <property type="match status" value="1"/>
</dbReference>
<dbReference type="InterPro" id="IPR029787">
    <property type="entry name" value="Nucleotide_cyclase"/>
</dbReference>
<dbReference type="CDD" id="cd01949">
    <property type="entry name" value="GGDEF"/>
    <property type="match status" value="1"/>
</dbReference>
<feature type="transmembrane region" description="Helical" evidence="3">
    <location>
        <begin position="58"/>
        <end position="75"/>
    </location>
</feature>
<dbReference type="InterPro" id="IPR001633">
    <property type="entry name" value="EAL_dom"/>
</dbReference>
<dbReference type="NCBIfam" id="TIGR00229">
    <property type="entry name" value="sensory_box"/>
    <property type="match status" value="2"/>
</dbReference>
<feature type="transmembrane region" description="Helical" evidence="3">
    <location>
        <begin position="114"/>
        <end position="135"/>
    </location>
</feature>
<keyword evidence="3" id="KW-1133">Transmembrane helix</keyword>
<keyword evidence="1" id="KW-0175">Coiled coil</keyword>
<dbReference type="CDD" id="cd00130">
    <property type="entry name" value="PAS"/>
    <property type="match status" value="2"/>
</dbReference>
<evidence type="ECO:0000259" key="4">
    <source>
        <dbReference type="PROSITE" id="PS50112"/>
    </source>
</evidence>
<evidence type="ECO:0000256" key="3">
    <source>
        <dbReference type="SAM" id="Phobius"/>
    </source>
</evidence>
<evidence type="ECO:0000259" key="5">
    <source>
        <dbReference type="PROSITE" id="PS50113"/>
    </source>
</evidence>
<keyword evidence="9" id="KW-1185">Reference proteome</keyword>
<feature type="domain" description="PAC" evidence="5">
    <location>
        <begin position="370"/>
        <end position="423"/>
    </location>
</feature>
<dbReference type="PROSITE" id="PS50887">
    <property type="entry name" value="GGDEF"/>
    <property type="match status" value="1"/>
</dbReference>
<dbReference type="InterPro" id="IPR043128">
    <property type="entry name" value="Rev_trsase/Diguanyl_cyclase"/>
</dbReference>
<feature type="transmembrane region" description="Helical" evidence="3">
    <location>
        <begin position="81"/>
        <end position="102"/>
    </location>
</feature>
<dbReference type="InterPro" id="IPR000160">
    <property type="entry name" value="GGDEF_dom"/>
</dbReference>
<dbReference type="Gene3D" id="3.30.70.270">
    <property type="match status" value="1"/>
</dbReference>
<dbReference type="InterPro" id="IPR013655">
    <property type="entry name" value="PAS_fold_3"/>
</dbReference>
<feature type="transmembrane region" description="Helical" evidence="3">
    <location>
        <begin position="198"/>
        <end position="215"/>
    </location>
</feature>
<dbReference type="PROSITE" id="PS50113">
    <property type="entry name" value="PAC"/>
    <property type="match status" value="2"/>
</dbReference>
<feature type="domain" description="EAL" evidence="6">
    <location>
        <begin position="719"/>
        <end position="973"/>
    </location>
</feature>
<dbReference type="PROSITE" id="PS50112">
    <property type="entry name" value="PAS"/>
    <property type="match status" value="1"/>
</dbReference>
<dbReference type="InterPro" id="IPR000014">
    <property type="entry name" value="PAS"/>
</dbReference>
<dbReference type="InterPro" id="IPR000700">
    <property type="entry name" value="PAS-assoc_C"/>
</dbReference>
<evidence type="ECO:0000313" key="8">
    <source>
        <dbReference type="EMBL" id="MBF5054931.1"/>
    </source>
</evidence>
<dbReference type="Pfam" id="PF08447">
    <property type="entry name" value="PAS_3"/>
    <property type="match status" value="1"/>
</dbReference>
<feature type="region of interest" description="Disordered" evidence="2">
    <location>
        <begin position="1"/>
        <end position="22"/>
    </location>
</feature>
<dbReference type="PANTHER" id="PTHR44757:SF2">
    <property type="entry name" value="BIOFILM ARCHITECTURE MAINTENANCE PROTEIN MBAA"/>
    <property type="match status" value="1"/>
</dbReference>
<dbReference type="NCBIfam" id="TIGR00254">
    <property type="entry name" value="GGDEF"/>
    <property type="match status" value="1"/>
</dbReference>
<feature type="domain" description="PAS" evidence="4">
    <location>
        <begin position="420"/>
        <end position="490"/>
    </location>
</feature>
<dbReference type="Pfam" id="PF00563">
    <property type="entry name" value="EAL"/>
    <property type="match status" value="1"/>
</dbReference>
<protein>
    <submittedName>
        <fullName evidence="8">Sensory box protein</fullName>
    </submittedName>
</protein>
<evidence type="ECO:0000313" key="9">
    <source>
        <dbReference type="Proteomes" id="UP000662703"/>
    </source>
</evidence>
<gene>
    <name evidence="8" type="ORF">Y5W_00225</name>
</gene>
<dbReference type="Gene3D" id="3.30.450.20">
    <property type="entry name" value="PAS domain"/>
    <property type="match status" value="2"/>
</dbReference>
<keyword evidence="3" id="KW-0812">Transmembrane</keyword>